<evidence type="ECO:0000313" key="8">
    <source>
        <dbReference type="Xenbase" id="XB-GENE-29090415"/>
    </source>
</evidence>
<dbReference type="InterPro" id="IPR003597">
    <property type="entry name" value="Ig_C1-set"/>
</dbReference>
<keyword evidence="2" id="KW-0472">Membrane</keyword>
<dbReference type="InterPro" id="IPR007110">
    <property type="entry name" value="Ig-like_dom"/>
</dbReference>
<dbReference type="GO" id="GO:0042605">
    <property type="term" value="F:peptide antigen binding"/>
    <property type="evidence" value="ECO:0000318"/>
    <property type="project" value="GO_Central"/>
</dbReference>
<keyword evidence="5" id="KW-1185">Reference proteome</keyword>
<feature type="domain" description="Ig-like" evidence="4">
    <location>
        <begin position="131"/>
        <end position="224"/>
    </location>
</feature>
<dbReference type="FunFam" id="2.60.40.10:FF:001774">
    <property type="entry name" value="Uncharacterized LOC100216153"/>
    <property type="match status" value="1"/>
</dbReference>
<dbReference type="InterPro" id="IPR036179">
    <property type="entry name" value="Ig-like_dom_sf"/>
</dbReference>
<dbReference type="InterPro" id="IPR050380">
    <property type="entry name" value="Immune_Resp_Modulators"/>
</dbReference>
<evidence type="ECO:0000256" key="3">
    <source>
        <dbReference type="SAM" id="SignalP"/>
    </source>
</evidence>
<feature type="signal peptide" evidence="3">
    <location>
        <begin position="1"/>
        <end position="21"/>
    </location>
</feature>
<feature type="transmembrane region" description="Helical" evidence="2">
    <location>
        <begin position="335"/>
        <end position="355"/>
    </location>
</feature>
<evidence type="ECO:0000256" key="1">
    <source>
        <dbReference type="ARBA" id="ARBA00023319"/>
    </source>
</evidence>
<dbReference type="InterPro" id="IPR013783">
    <property type="entry name" value="Ig-like_fold"/>
</dbReference>
<feature type="domain" description="Ig-like" evidence="4">
    <location>
        <begin position="231"/>
        <end position="315"/>
    </location>
</feature>
<dbReference type="Pfam" id="PF07686">
    <property type="entry name" value="V-set"/>
    <property type="match status" value="1"/>
</dbReference>
<dbReference type="SMART" id="SM00409">
    <property type="entry name" value="IG"/>
    <property type="match status" value="2"/>
</dbReference>
<dbReference type="GO" id="GO:0002503">
    <property type="term" value="P:peptide antigen assembly with MHC class II protein complex"/>
    <property type="evidence" value="ECO:0000318"/>
    <property type="project" value="GO_Central"/>
</dbReference>
<dbReference type="GO" id="GO:0019886">
    <property type="term" value="P:antigen processing and presentation of exogenous peptide antigen via MHC class II"/>
    <property type="evidence" value="ECO:0000318"/>
    <property type="project" value="GO_Central"/>
</dbReference>
<keyword evidence="1" id="KW-0393">Immunoglobulin domain</keyword>
<dbReference type="GeneID" id="108645255"/>
<dbReference type="RefSeq" id="XP_031749218.1">
    <property type="nucleotide sequence ID" value="XM_031893358.1"/>
</dbReference>
<dbReference type="OrthoDB" id="10043043at2759"/>
<dbReference type="SUPFAM" id="SSF48726">
    <property type="entry name" value="Immunoglobulin"/>
    <property type="match status" value="5"/>
</dbReference>
<dbReference type="GO" id="GO:0042613">
    <property type="term" value="C:MHC class II protein complex"/>
    <property type="evidence" value="ECO:0000318"/>
    <property type="project" value="GO_Central"/>
</dbReference>
<dbReference type="AGR" id="Xenbase:XB-GENE-29090415"/>
<accession>A0A8J1IUF1</accession>
<dbReference type="Xenbase" id="XB-GENE-29090415">
    <property type="gene designation" value="LOC108645255"/>
</dbReference>
<dbReference type="Proteomes" id="UP000008143">
    <property type="component" value="Chromosome 9"/>
</dbReference>
<evidence type="ECO:0000256" key="2">
    <source>
        <dbReference type="SAM" id="Phobius"/>
    </source>
</evidence>
<protein>
    <submittedName>
        <fullName evidence="6 7">Tyrosine-protein phosphatase non-receptor type substrate 1</fullName>
    </submittedName>
</protein>
<evidence type="ECO:0000313" key="5">
    <source>
        <dbReference type="Proteomes" id="UP000008143"/>
    </source>
</evidence>
<dbReference type="InterPro" id="IPR003006">
    <property type="entry name" value="Ig/MHC_CS"/>
</dbReference>
<dbReference type="GO" id="GO:0023026">
    <property type="term" value="F:MHC class II protein complex binding"/>
    <property type="evidence" value="ECO:0000318"/>
    <property type="project" value="GO_Central"/>
</dbReference>
<dbReference type="InterPro" id="IPR013106">
    <property type="entry name" value="Ig_V-set"/>
</dbReference>
<dbReference type="GO" id="GO:0031902">
    <property type="term" value="C:late endosome membrane"/>
    <property type="evidence" value="ECO:0000318"/>
    <property type="project" value="GO_Central"/>
</dbReference>
<dbReference type="FunFam" id="2.60.40.10:FF:001931">
    <property type="entry name" value="Uncharacterized LOC100216153"/>
    <property type="match status" value="2"/>
</dbReference>
<reference evidence="6 7" key="1">
    <citation type="submission" date="2025-04" db="UniProtKB">
        <authorList>
            <consortium name="RefSeq"/>
        </authorList>
    </citation>
    <scope>IDENTIFICATION</scope>
    <source>
        <strain evidence="6 7">Nigerian</strain>
        <tissue evidence="6 7">Liver and blood</tissue>
    </source>
</reference>
<dbReference type="InterPro" id="IPR003599">
    <property type="entry name" value="Ig_sub"/>
</dbReference>
<dbReference type="GO" id="GO:0050778">
    <property type="term" value="P:positive regulation of immune response"/>
    <property type="evidence" value="ECO:0000318"/>
    <property type="project" value="GO_Central"/>
</dbReference>
<organism evidence="5 6">
    <name type="scientific">Xenopus tropicalis</name>
    <name type="common">Western clawed frog</name>
    <name type="synonym">Silurana tropicalis</name>
    <dbReference type="NCBI Taxonomy" id="8364"/>
    <lineage>
        <taxon>Eukaryota</taxon>
        <taxon>Metazoa</taxon>
        <taxon>Chordata</taxon>
        <taxon>Craniata</taxon>
        <taxon>Vertebrata</taxon>
        <taxon>Euteleostomi</taxon>
        <taxon>Amphibia</taxon>
        <taxon>Batrachia</taxon>
        <taxon>Anura</taxon>
        <taxon>Pipoidea</taxon>
        <taxon>Pipidae</taxon>
        <taxon>Xenopodinae</taxon>
        <taxon>Xenopus</taxon>
        <taxon>Silurana</taxon>
    </lineage>
</organism>
<gene>
    <name evidence="6 7 8" type="primary">LOC108645255</name>
</gene>
<proteinExistence type="predicted"/>
<sequence>MAQTSLLSLFLLFLLLQTGAALELTAPPTHRATLGADTLIPCTFRVETPPVDPRHLAIFWYFQDKEIFNVISTVGSSNPRLSLNRDTIRAGVASLSIANVEISDGGLYRCSVLYSPDRRYKEVRLDIQAPPRITLTNNIVIKDKESALSGAITGFYPVDIDIKWLREGEILAGGTELPPQRNADGTYRVTSTVTIVPTEGNRNQNFSIRVQHESLSAPLQEDFQLLYGALPSAAILYEPFKLNMQQILTCRVWGFYPESITVNWFVNGTRVESATVRRVNGSAVESKFLFLPEAETRGTELSCEVQHKTLPEPLVQTLLVQIPDVSVRHRGAVRVAAILTLLIAGVVFIVTYYIIQQRKYQPKVREIVRSDYGVFSLEADNFSPKEITISWEVAQPAGSAKYQPLGASPLMSANQDGSFNVTSTCEHLRDKVSGNEPFSLRATVQHARLKQAVCKEWNSDNEEYQKYLLSVPVMGEITRPTLYHNKEAALLCPISGFFPINLTVTWYKKEKEGQELTPLSPSEMYKIPEISPHKQEDKKFTVTASLVFSPSLTRDNGAEFICRVAHPSLEGAIEKSSGPIHVTLACPKVNEFRIAGDWGLSLEVEEFFPRDIGISWEVVLGNKGKVTSLPCECNISANADGTYRATSACHCLRDQLDSLHTLRVSVQHEALGVPICKGLTQGKGQVYIISMG</sequence>
<dbReference type="PROSITE" id="PS00290">
    <property type="entry name" value="IG_MHC"/>
    <property type="match status" value="1"/>
</dbReference>
<name>A0A8J1IUF1_XENTR</name>
<keyword evidence="2" id="KW-0812">Transmembrane</keyword>
<dbReference type="RefSeq" id="XP_031749219.1">
    <property type="nucleotide sequence ID" value="XM_031893359.1"/>
</dbReference>
<dbReference type="Pfam" id="PF07654">
    <property type="entry name" value="C1-set"/>
    <property type="match status" value="3"/>
</dbReference>
<dbReference type="FunFam" id="2.60.40.10:FF:002115">
    <property type="entry name" value="Uncharacterized LOC100216153"/>
    <property type="match status" value="1"/>
</dbReference>
<dbReference type="SMART" id="SM00406">
    <property type="entry name" value="IGv"/>
    <property type="match status" value="1"/>
</dbReference>
<keyword evidence="2" id="KW-1133">Transmembrane helix</keyword>
<dbReference type="Gene3D" id="2.60.40.10">
    <property type="entry name" value="Immunoglobulins"/>
    <property type="match status" value="6"/>
</dbReference>
<dbReference type="SMART" id="SM00407">
    <property type="entry name" value="IGc1"/>
    <property type="match status" value="3"/>
</dbReference>
<keyword evidence="3" id="KW-0732">Signal</keyword>
<evidence type="ECO:0000313" key="7">
    <source>
        <dbReference type="RefSeq" id="XP_031749219.1"/>
    </source>
</evidence>
<feature type="chain" id="PRO_5044692262" evidence="3">
    <location>
        <begin position="22"/>
        <end position="692"/>
    </location>
</feature>
<dbReference type="CDD" id="cd00098">
    <property type="entry name" value="IgC1"/>
    <property type="match status" value="2"/>
</dbReference>
<feature type="domain" description="Ig-like" evidence="4">
    <location>
        <begin position="20"/>
        <end position="126"/>
    </location>
</feature>
<dbReference type="GO" id="GO:0005765">
    <property type="term" value="C:lysosomal membrane"/>
    <property type="evidence" value="ECO:0000318"/>
    <property type="project" value="GO_Central"/>
</dbReference>
<dbReference type="AlphaFoldDB" id="A0A8J1IUF1"/>
<evidence type="ECO:0000313" key="6">
    <source>
        <dbReference type="RefSeq" id="XP_031749218.1"/>
    </source>
</evidence>
<evidence type="ECO:0000259" key="4">
    <source>
        <dbReference type="PROSITE" id="PS50835"/>
    </source>
</evidence>
<feature type="domain" description="Ig-like" evidence="4">
    <location>
        <begin position="472"/>
        <end position="574"/>
    </location>
</feature>
<dbReference type="PROSITE" id="PS50835">
    <property type="entry name" value="IG_LIKE"/>
    <property type="match status" value="4"/>
</dbReference>
<dbReference type="PANTHER" id="PTHR23411">
    <property type="entry name" value="TAPASIN"/>
    <property type="match status" value="1"/>
</dbReference>
<dbReference type="KEGG" id="xtr:108645255"/>
<dbReference type="GO" id="GO:0050870">
    <property type="term" value="P:positive regulation of T cell activation"/>
    <property type="evidence" value="ECO:0000318"/>
    <property type="project" value="GO_Central"/>
</dbReference>